<dbReference type="PROSITE" id="PS50222">
    <property type="entry name" value="EF_HAND_2"/>
    <property type="match status" value="1"/>
</dbReference>
<organism evidence="11 13">
    <name type="scientific">Bursaphelenchus xylophilus</name>
    <name type="common">Pinewood nematode worm</name>
    <name type="synonym">Aphelenchoides xylophilus</name>
    <dbReference type="NCBI Taxonomy" id="6326"/>
    <lineage>
        <taxon>Eukaryota</taxon>
        <taxon>Metazoa</taxon>
        <taxon>Ecdysozoa</taxon>
        <taxon>Nematoda</taxon>
        <taxon>Chromadorea</taxon>
        <taxon>Rhabditida</taxon>
        <taxon>Tylenchina</taxon>
        <taxon>Tylenchomorpha</taxon>
        <taxon>Aphelenchoidea</taxon>
        <taxon>Aphelenchoididae</taxon>
        <taxon>Bursaphelenchus</taxon>
    </lineage>
</organism>
<evidence type="ECO:0000259" key="8">
    <source>
        <dbReference type="PROSITE" id="PS50222"/>
    </source>
</evidence>
<evidence type="ECO:0000256" key="6">
    <source>
        <dbReference type="ARBA" id="ARBA00023180"/>
    </source>
</evidence>
<dbReference type="Proteomes" id="UP000095284">
    <property type="component" value="Unplaced"/>
</dbReference>
<evidence type="ECO:0000256" key="5">
    <source>
        <dbReference type="ARBA" id="ARBA00023157"/>
    </source>
</evidence>
<dbReference type="EMBL" id="CAJFDI010000005">
    <property type="protein sequence ID" value="CAD5232315.1"/>
    <property type="molecule type" value="Genomic_DNA"/>
</dbReference>
<dbReference type="GO" id="GO:0005518">
    <property type="term" value="F:collagen binding"/>
    <property type="evidence" value="ECO:0007669"/>
    <property type="project" value="TreeGrafter"/>
</dbReference>
<keyword evidence="2" id="KW-0964">Secreted</keyword>
<dbReference type="GO" id="GO:0005615">
    <property type="term" value="C:extracellular space"/>
    <property type="evidence" value="ECO:0007669"/>
    <property type="project" value="TreeGrafter"/>
</dbReference>
<evidence type="ECO:0000256" key="1">
    <source>
        <dbReference type="ARBA" id="ARBA00004613"/>
    </source>
</evidence>
<keyword evidence="5" id="KW-1015">Disulfide bond</keyword>
<feature type="chain" id="PRO_5036021879" evidence="7">
    <location>
        <begin position="20"/>
        <end position="388"/>
    </location>
</feature>
<dbReference type="PANTHER" id="PTHR13866">
    <property type="entry name" value="SPARC OSTEONECTIN"/>
    <property type="match status" value="1"/>
</dbReference>
<feature type="signal peptide" evidence="7">
    <location>
        <begin position="1"/>
        <end position="19"/>
    </location>
</feature>
<dbReference type="GO" id="GO:0050840">
    <property type="term" value="F:extracellular matrix binding"/>
    <property type="evidence" value="ECO:0007669"/>
    <property type="project" value="TreeGrafter"/>
</dbReference>
<dbReference type="Pfam" id="PF07648">
    <property type="entry name" value="Kazal_2"/>
    <property type="match status" value="1"/>
</dbReference>
<dbReference type="InterPro" id="IPR002350">
    <property type="entry name" value="Kazal_dom"/>
</dbReference>
<evidence type="ECO:0000256" key="2">
    <source>
        <dbReference type="ARBA" id="ARBA00022525"/>
    </source>
</evidence>
<dbReference type="Gene3D" id="3.30.60.30">
    <property type="match status" value="1"/>
</dbReference>
<reference evidence="13" key="1">
    <citation type="submission" date="2016-11" db="UniProtKB">
        <authorList>
            <consortium name="WormBaseParasite"/>
        </authorList>
    </citation>
    <scope>IDENTIFICATION</scope>
</reference>
<keyword evidence="3 7" id="KW-0732">Signal</keyword>
<evidence type="ECO:0000259" key="9">
    <source>
        <dbReference type="PROSITE" id="PS51465"/>
    </source>
</evidence>
<comment type="subcellular location">
    <subcellularLocation>
        <location evidence="1">Secreted</location>
    </subcellularLocation>
</comment>
<dbReference type="AlphaFoldDB" id="A0A1I7RP41"/>
<evidence type="ECO:0000256" key="3">
    <source>
        <dbReference type="ARBA" id="ARBA00022729"/>
    </source>
</evidence>
<dbReference type="OrthoDB" id="5986054at2759"/>
<dbReference type="InterPro" id="IPR036058">
    <property type="entry name" value="Kazal_dom_sf"/>
</dbReference>
<dbReference type="Gene3D" id="1.10.238.10">
    <property type="entry name" value="EF-hand"/>
    <property type="match status" value="2"/>
</dbReference>
<dbReference type="Pfam" id="PF10591">
    <property type="entry name" value="SPARC_Ca_bdg"/>
    <property type="match status" value="2"/>
</dbReference>
<dbReference type="InterPro" id="IPR011992">
    <property type="entry name" value="EF-hand-dom_pair"/>
</dbReference>
<dbReference type="eggNOG" id="KOG4578">
    <property type="taxonomic scope" value="Eukaryota"/>
</dbReference>
<dbReference type="PROSITE" id="PS51465">
    <property type="entry name" value="KAZAL_2"/>
    <property type="match status" value="1"/>
</dbReference>
<evidence type="ECO:0000256" key="4">
    <source>
        <dbReference type="ARBA" id="ARBA00022837"/>
    </source>
</evidence>
<evidence type="ECO:0000313" key="13">
    <source>
        <dbReference type="WBParaSite" id="BXY_0248100.1"/>
    </source>
</evidence>
<dbReference type="PANTHER" id="PTHR13866:SF31">
    <property type="entry name" value="SPARC-LIKE 2"/>
    <property type="match status" value="1"/>
</dbReference>
<name>A0A1I7RP41_BURXY</name>
<proteinExistence type="predicted"/>
<dbReference type="Proteomes" id="UP000582659">
    <property type="component" value="Unassembled WGS sequence"/>
</dbReference>
<protein>
    <submittedName>
        <fullName evidence="10">(pine wood nematode) hypothetical protein</fullName>
    </submittedName>
</protein>
<dbReference type="WBParaSite" id="BXY_0248100.1">
    <property type="protein sequence ID" value="BXY_0248100.1"/>
    <property type="gene ID" value="BXY_0248100"/>
</dbReference>
<evidence type="ECO:0000256" key="7">
    <source>
        <dbReference type="SAM" id="SignalP"/>
    </source>
</evidence>
<dbReference type="Proteomes" id="UP000659654">
    <property type="component" value="Unassembled WGS sequence"/>
</dbReference>
<keyword evidence="4" id="KW-0106">Calcium</keyword>
<dbReference type="InterPro" id="IPR019577">
    <property type="entry name" value="SPARC/Testican_Ca-bd-dom"/>
</dbReference>
<dbReference type="EMBL" id="CAJFCV020000005">
    <property type="protein sequence ID" value="CAG9124529.1"/>
    <property type="molecule type" value="Genomic_DNA"/>
</dbReference>
<dbReference type="InterPro" id="IPR002048">
    <property type="entry name" value="EF_hand_dom"/>
</dbReference>
<dbReference type="InterPro" id="IPR018247">
    <property type="entry name" value="EF_Hand_1_Ca_BS"/>
</dbReference>
<gene>
    <name evidence="10" type="ORF">BXYJ_LOCUS12406</name>
</gene>
<dbReference type="SMART" id="SM00280">
    <property type="entry name" value="KAZAL"/>
    <property type="match status" value="1"/>
</dbReference>
<sequence>MVSVVYLIIGVFSFPLFQALNIMVCHKINCSKYGVEWVCGSDGKDYLNRCELNRMRCFGSPVEEVGRERCKDMISQKQVLSSIQTCNDYKLDTTKQILLKYWKVKYFNQFGLFSGYFRVLDYIFSLLDLNLDEKISFSEWIRGIIDEKEIQLMKLELKCLQRILKSCDFDNSRAINRDEWAECFEITVKSFQKFGGDGSTQKESFISTLVPIKHGKLFAMSKSGEKYVYPTKFSHPDAPVAKEIPKNENNVATYETVHKLRNDVCFGDKRRRFLQLLFAQFRSEMQLYGLMPEGGMGAARRQSAEWKFTQMDVNEDGYLCHHEYHTFRRMIRHWEGVKRCGRSFIRQCDQDSDKRVSLDEWKRCTITAFDETKIIPKSNPLLYLLNSG</sequence>
<reference evidence="10" key="2">
    <citation type="submission" date="2020-09" db="EMBL/GenBank/DDBJ databases">
        <authorList>
            <person name="Kikuchi T."/>
        </authorList>
    </citation>
    <scope>NUCLEOTIDE SEQUENCE</scope>
    <source>
        <strain evidence="10">Ka4C1</strain>
    </source>
</reference>
<dbReference type="SUPFAM" id="SSF47473">
    <property type="entry name" value="EF-hand"/>
    <property type="match status" value="2"/>
</dbReference>
<dbReference type="SUPFAM" id="SSF100895">
    <property type="entry name" value="Kazal-type serine protease inhibitors"/>
    <property type="match status" value="1"/>
</dbReference>
<dbReference type="PROSITE" id="PS00018">
    <property type="entry name" value="EF_HAND_1"/>
    <property type="match status" value="3"/>
</dbReference>
<keyword evidence="6" id="KW-0325">Glycoprotein</keyword>
<dbReference type="SMART" id="SM00054">
    <property type="entry name" value="EFh"/>
    <property type="match status" value="4"/>
</dbReference>
<evidence type="ECO:0000313" key="10">
    <source>
        <dbReference type="EMBL" id="CAD5232315.1"/>
    </source>
</evidence>
<evidence type="ECO:0000313" key="12">
    <source>
        <dbReference type="Proteomes" id="UP000659654"/>
    </source>
</evidence>
<dbReference type="CDD" id="cd00104">
    <property type="entry name" value="KAZAL_FS"/>
    <property type="match status" value="1"/>
</dbReference>
<feature type="domain" description="EF-hand" evidence="8">
    <location>
        <begin position="155"/>
        <end position="190"/>
    </location>
</feature>
<dbReference type="GO" id="GO:0005509">
    <property type="term" value="F:calcium ion binding"/>
    <property type="evidence" value="ECO:0007669"/>
    <property type="project" value="InterPro"/>
</dbReference>
<keyword evidence="12" id="KW-1185">Reference proteome</keyword>
<feature type="domain" description="Kazal-like" evidence="9">
    <location>
        <begin position="19"/>
        <end position="72"/>
    </location>
</feature>
<evidence type="ECO:0000313" key="11">
    <source>
        <dbReference type="Proteomes" id="UP000095284"/>
    </source>
</evidence>
<accession>A0A1I7RP41</accession>